<dbReference type="Proteomes" id="UP000199137">
    <property type="component" value="Unassembled WGS sequence"/>
</dbReference>
<dbReference type="SUPFAM" id="SSF53756">
    <property type="entry name" value="UDP-Glycosyltransferase/glycogen phosphorylase"/>
    <property type="match status" value="1"/>
</dbReference>
<dbReference type="STRING" id="112413.SAMN05421854_107140"/>
<gene>
    <name evidence="2" type="ORF">SAMN05421854_107140</name>
</gene>
<name>A0A1I5TKD4_9PSEU</name>
<dbReference type="RefSeq" id="WP_093574906.1">
    <property type="nucleotide sequence ID" value="NZ_FOWC01000007.1"/>
</dbReference>
<dbReference type="InterPro" id="IPR002213">
    <property type="entry name" value="UDP_glucos_trans"/>
</dbReference>
<dbReference type="GO" id="GO:0016758">
    <property type="term" value="F:hexosyltransferase activity"/>
    <property type="evidence" value="ECO:0007669"/>
    <property type="project" value="UniProtKB-ARBA"/>
</dbReference>
<sequence>MPRFLLSTMPALGSAALGHVLAGALVERGHEVVWHTGKEHESLAAEAGARFSPFDRTLSYAGLPPAPDPGERGFAAVSTMMRRLLVDRAPGQVADYETILSWFDADVLITDGHCLGARLTHERGGPRWAVLNETALIGISPEDPPHGLGGLPPATLAGRLRNRARTFATRRIALRSLQAAYRDCRAGMGLPPGRSTVFDALVSPYLHMQPTCPVFEYSRRRLPPQLHFTGPLQPGVPSDFMPPPWWDELRHSRPVVHVTQGTNGSDPEELVWPAVRALAERAGLVVVTMPGLEPDVRLPENVRVAPYLPYQAVLPHADVMVTSGGYSGAQLALANGVPMVVAGSRGDHPEVGARIAWAGAGIWLDGSRPAPDRLAAAVDEVLSDPRYRENAVRLQAHFQAADGPATAAALLERLARGGAPVR</sequence>
<dbReference type="AlphaFoldDB" id="A0A1I5TKD4"/>
<accession>A0A1I5TKD4</accession>
<dbReference type="PANTHER" id="PTHR48050">
    <property type="entry name" value="STEROL 3-BETA-GLUCOSYLTRANSFERASE"/>
    <property type="match status" value="1"/>
</dbReference>
<dbReference type="PANTHER" id="PTHR48050:SF13">
    <property type="entry name" value="STEROL 3-BETA-GLUCOSYLTRANSFERASE UGT80A2"/>
    <property type="match status" value="1"/>
</dbReference>
<dbReference type="OrthoDB" id="6620093at2"/>
<evidence type="ECO:0000313" key="3">
    <source>
        <dbReference type="Proteomes" id="UP000199137"/>
    </source>
</evidence>
<protein>
    <submittedName>
        <fullName evidence="2">UDP:flavonoid glycosyltransferase YjiC, YdhE family</fullName>
    </submittedName>
</protein>
<evidence type="ECO:0000259" key="1">
    <source>
        <dbReference type="Pfam" id="PF06722"/>
    </source>
</evidence>
<dbReference type="CDD" id="cd03784">
    <property type="entry name" value="GT1_Gtf-like"/>
    <property type="match status" value="1"/>
</dbReference>
<dbReference type="GO" id="GO:0017000">
    <property type="term" value="P:antibiotic biosynthetic process"/>
    <property type="evidence" value="ECO:0007669"/>
    <property type="project" value="UniProtKB-ARBA"/>
</dbReference>
<dbReference type="EMBL" id="FOWC01000007">
    <property type="protein sequence ID" value="SFP83532.1"/>
    <property type="molecule type" value="Genomic_DNA"/>
</dbReference>
<dbReference type="InterPro" id="IPR010610">
    <property type="entry name" value="EryCIII-like_C"/>
</dbReference>
<proteinExistence type="predicted"/>
<evidence type="ECO:0000313" key="2">
    <source>
        <dbReference type="EMBL" id="SFP83532.1"/>
    </source>
</evidence>
<dbReference type="FunFam" id="3.40.50.2000:FF:000072">
    <property type="entry name" value="Glycosyl transferase"/>
    <property type="match status" value="1"/>
</dbReference>
<reference evidence="2 3" key="1">
    <citation type="submission" date="2016-10" db="EMBL/GenBank/DDBJ databases">
        <authorList>
            <person name="de Groot N.N."/>
        </authorList>
    </citation>
    <scope>NUCLEOTIDE SEQUENCE [LARGE SCALE GENOMIC DNA]</scope>
    <source>
        <strain evidence="2 3">DSM 44637</strain>
    </source>
</reference>
<organism evidence="2 3">
    <name type="scientific">Amycolatopsis rubida</name>
    <dbReference type="NCBI Taxonomy" id="112413"/>
    <lineage>
        <taxon>Bacteria</taxon>
        <taxon>Bacillati</taxon>
        <taxon>Actinomycetota</taxon>
        <taxon>Actinomycetes</taxon>
        <taxon>Pseudonocardiales</taxon>
        <taxon>Pseudonocardiaceae</taxon>
        <taxon>Amycolatopsis</taxon>
    </lineage>
</organism>
<dbReference type="Pfam" id="PF06722">
    <property type="entry name" value="EryCIII-like_C"/>
    <property type="match status" value="1"/>
</dbReference>
<dbReference type="GO" id="GO:0008194">
    <property type="term" value="F:UDP-glycosyltransferase activity"/>
    <property type="evidence" value="ECO:0007669"/>
    <property type="project" value="InterPro"/>
</dbReference>
<dbReference type="Gene3D" id="3.40.50.2000">
    <property type="entry name" value="Glycogen Phosphorylase B"/>
    <property type="match status" value="2"/>
</dbReference>
<dbReference type="InterPro" id="IPR050426">
    <property type="entry name" value="Glycosyltransferase_28"/>
</dbReference>
<feature type="domain" description="Erythromycin biosynthesis protein CIII-like C-terminal" evidence="1">
    <location>
        <begin position="285"/>
        <end position="412"/>
    </location>
</feature>
<keyword evidence="2" id="KW-0808">Transferase</keyword>